<comment type="caution">
    <text evidence="1">The sequence shown here is derived from an EMBL/GenBank/DDBJ whole genome shotgun (WGS) entry which is preliminary data.</text>
</comment>
<reference evidence="1" key="2">
    <citation type="submission" date="2020-09" db="EMBL/GenBank/DDBJ databases">
        <authorList>
            <person name="Sun Q."/>
            <person name="Kim S."/>
        </authorList>
    </citation>
    <scope>NUCLEOTIDE SEQUENCE</scope>
    <source>
        <strain evidence="1">KCTC 12711</strain>
    </source>
</reference>
<evidence type="ECO:0000313" key="1">
    <source>
        <dbReference type="EMBL" id="GHA16346.1"/>
    </source>
</evidence>
<protein>
    <submittedName>
        <fullName evidence="1">Uncharacterized protein</fullName>
    </submittedName>
</protein>
<evidence type="ECO:0000313" key="2">
    <source>
        <dbReference type="Proteomes" id="UP000614811"/>
    </source>
</evidence>
<keyword evidence="2" id="KW-1185">Reference proteome</keyword>
<sequence length="131" mass="14840">MLTFVLLVTTSCTSSDRDFFESAYGEPSDQINVIAYQTEGSDNLFKSEYAWLLDVSADSDWANRVSSTEFSIGEKSDNGFHVAKHLISKFPHAFIADSTIRLYFVAEVERRSHYILRTEQGDSAIYYVSTI</sequence>
<name>A0A918RYT7_9GAMM</name>
<proteinExistence type="predicted"/>
<dbReference type="Proteomes" id="UP000614811">
    <property type="component" value="Unassembled WGS sequence"/>
</dbReference>
<reference evidence="1" key="1">
    <citation type="journal article" date="2014" name="Int. J. Syst. Evol. Microbiol.">
        <title>Complete genome sequence of Corynebacterium casei LMG S-19264T (=DSM 44701T), isolated from a smear-ripened cheese.</title>
        <authorList>
            <consortium name="US DOE Joint Genome Institute (JGI-PGF)"/>
            <person name="Walter F."/>
            <person name="Albersmeier A."/>
            <person name="Kalinowski J."/>
            <person name="Ruckert C."/>
        </authorList>
    </citation>
    <scope>NUCLEOTIDE SEQUENCE</scope>
    <source>
        <strain evidence="1">KCTC 12711</strain>
    </source>
</reference>
<dbReference type="EMBL" id="BMXA01000005">
    <property type="protein sequence ID" value="GHA16346.1"/>
    <property type="molecule type" value="Genomic_DNA"/>
</dbReference>
<accession>A0A918RYT7</accession>
<dbReference type="AlphaFoldDB" id="A0A918RYT7"/>
<organism evidence="1 2">
    <name type="scientific">Arenicella chitinivorans</name>
    <dbReference type="NCBI Taxonomy" id="1329800"/>
    <lineage>
        <taxon>Bacteria</taxon>
        <taxon>Pseudomonadati</taxon>
        <taxon>Pseudomonadota</taxon>
        <taxon>Gammaproteobacteria</taxon>
        <taxon>Arenicellales</taxon>
        <taxon>Arenicellaceae</taxon>
        <taxon>Arenicella</taxon>
    </lineage>
</organism>
<gene>
    <name evidence="1" type="ORF">GCM10008090_27690</name>
</gene>